<dbReference type="Gene3D" id="1.10.510.10">
    <property type="entry name" value="Transferase(Phosphotransferase) domain 1"/>
    <property type="match status" value="1"/>
</dbReference>
<dbReference type="Pfam" id="PF00069">
    <property type="entry name" value="Pkinase"/>
    <property type="match status" value="1"/>
</dbReference>
<evidence type="ECO:0000256" key="6">
    <source>
        <dbReference type="SAM" id="Phobius"/>
    </source>
</evidence>
<keyword evidence="6" id="KW-0812">Transmembrane</keyword>
<keyword evidence="1" id="KW-0723">Serine/threonine-protein kinase</keyword>
<keyword evidence="2" id="KW-0808">Transferase</keyword>
<reference evidence="8 9" key="1">
    <citation type="submission" date="2024-01" db="EMBL/GenBank/DDBJ databases">
        <title>Genome assemblies of Stephania.</title>
        <authorList>
            <person name="Yang L."/>
        </authorList>
    </citation>
    <scope>NUCLEOTIDE SEQUENCE [LARGE SCALE GENOMIC DNA]</scope>
    <source>
        <strain evidence="8">JXDWG</strain>
        <tissue evidence="8">Leaf</tissue>
    </source>
</reference>
<gene>
    <name evidence="8" type="ORF">Scep_016666</name>
</gene>
<name>A0AAP0IN33_9MAGN</name>
<dbReference type="GO" id="GO:0005524">
    <property type="term" value="F:ATP binding"/>
    <property type="evidence" value="ECO:0007669"/>
    <property type="project" value="UniProtKB-KW"/>
</dbReference>
<evidence type="ECO:0000256" key="5">
    <source>
        <dbReference type="ARBA" id="ARBA00022840"/>
    </source>
</evidence>
<feature type="transmembrane region" description="Helical" evidence="6">
    <location>
        <begin position="6"/>
        <end position="27"/>
    </location>
</feature>
<sequence length="244" mass="27201">MGYDGAISNVWSCGVILYALLTSSLPFDDRNLRVLYQKASKGKSNIPSWLSLGAQNLIMRIFDHNPATRITIAEIKEDGWFNQDYIPSTNHDNEELEDDFLVKDNVFSQRDMWRVRRSHNMTSSEHGNNANVQHCFFKRTLQWHDRLNSATTEHTHSSLVNSLSSFSARICCMAFINSLSSFLLACCCSAPLLHCFVNSLSSFSAVVVNNLSSFNPSLPLSGQLPPSPVLSPLCPQLALCTSPP</sequence>
<dbReference type="EMBL" id="JBBNAG010000007">
    <property type="protein sequence ID" value="KAK9118573.1"/>
    <property type="molecule type" value="Genomic_DNA"/>
</dbReference>
<evidence type="ECO:0000256" key="1">
    <source>
        <dbReference type="ARBA" id="ARBA00022527"/>
    </source>
</evidence>
<dbReference type="AlphaFoldDB" id="A0AAP0IN33"/>
<evidence type="ECO:0000256" key="3">
    <source>
        <dbReference type="ARBA" id="ARBA00022741"/>
    </source>
</evidence>
<dbReference type="SUPFAM" id="SSF56112">
    <property type="entry name" value="Protein kinase-like (PK-like)"/>
    <property type="match status" value="1"/>
</dbReference>
<dbReference type="GO" id="GO:0007165">
    <property type="term" value="P:signal transduction"/>
    <property type="evidence" value="ECO:0007669"/>
    <property type="project" value="TreeGrafter"/>
</dbReference>
<evidence type="ECO:0000256" key="2">
    <source>
        <dbReference type="ARBA" id="ARBA00022679"/>
    </source>
</evidence>
<dbReference type="InterPro" id="IPR011009">
    <property type="entry name" value="Kinase-like_dom_sf"/>
</dbReference>
<dbReference type="PANTHER" id="PTHR43895">
    <property type="entry name" value="CALCIUM/CALMODULIN-DEPENDENT PROTEIN KINASE KINASE-RELATED"/>
    <property type="match status" value="1"/>
</dbReference>
<proteinExistence type="predicted"/>
<keyword evidence="6" id="KW-1133">Transmembrane helix</keyword>
<keyword evidence="9" id="KW-1185">Reference proteome</keyword>
<feature type="domain" description="Protein kinase" evidence="7">
    <location>
        <begin position="1"/>
        <end position="81"/>
    </location>
</feature>
<accession>A0AAP0IN33</accession>
<keyword evidence="6" id="KW-0472">Membrane</keyword>
<evidence type="ECO:0000259" key="7">
    <source>
        <dbReference type="PROSITE" id="PS50011"/>
    </source>
</evidence>
<keyword evidence="3" id="KW-0547">Nucleotide-binding</keyword>
<evidence type="ECO:0000313" key="9">
    <source>
        <dbReference type="Proteomes" id="UP001419268"/>
    </source>
</evidence>
<protein>
    <recommendedName>
        <fullName evidence="7">Protein kinase domain-containing protein</fullName>
    </recommendedName>
</protein>
<dbReference type="PANTHER" id="PTHR43895:SF65">
    <property type="entry name" value="CBL-INTERACTING PROTEIN KINASE 21"/>
    <property type="match status" value="1"/>
</dbReference>
<organism evidence="8 9">
    <name type="scientific">Stephania cephalantha</name>
    <dbReference type="NCBI Taxonomy" id="152367"/>
    <lineage>
        <taxon>Eukaryota</taxon>
        <taxon>Viridiplantae</taxon>
        <taxon>Streptophyta</taxon>
        <taxon>Embryophyta</taxon>
        <taxon>Tracheophyta</taxon>
        <taxon>Spermatophyta</taxon>
        <taxon>Magnoliopsida</taxon>
        <taxon>Ranunculales</taxon>
        <taxon>Menispermaceae</taxon>
        <taxon>Menispermoideae</taxon>
        <taxon>Cissampelideae</taxon>
        <taxon>Stephania</taxon>
    </lineage>
</organism>
<dbReference type="InterPro" id="IPR000719">
    <property type="entry name" value="Prot_kinase_dom"/>
</dbReference>
<evidence type="ECO:0000313" key="8">
    <source>
        <dbReference type="EMBL" id="KAK9118573.1"/>
    </source>
</evidence>
<keyword evidence="4" id="KW-0418">Kinase</keyword>
<dbReference type="PROSITE" id="PS50011">
    <property type="entry name" value="PROTEIN_KINASE_DOM"/>
    <property type="match status" value="1"/>
</dbReference>
<dbReference type="Proteomes" id="UP001419268">
    <property type="component" value="Unassembled WGS sequence"/>
</dbReference>
<comment type="caution">
    <text evidence="8">The sequence shown here is derived from an EMBL/GenBank/DDBJ whole genome shotgun (WGS) entry which is preliminary data.</text>
</comment>
<dbReference type="GO" id="GO:0004674">
    <property type="term" value="F:protein serine/threonine kinase activity"/>
    <property type="evidence" value="ECO:0007669"/>
    <property type="project" value="UniProtKB-KW"/>
</dbReference>
<evidence type="ECO:0000256" key="4">
    <source>
        <dbReference type="ARBA" id="ARBA00022777"/>
    </source>
</evidence>
<keyword evidence="5" id="KW-0067">ATP-binding</keyword>